<dbReference type="GO" id="GO:0006888">
    <property type="term" value="P:endoplasmic reticulum to Golgi vesicle-mediated transport"/>
    <property type="evidence" value="ECO:0007669"/>
    <property type="project" value="InterPro"/>
</dbReference>
<dbReference type="OrthoDB" id="407410at2759"/>
<dbReference type="PANTHER" id="PTHR13520:SF0">
    <property type="entry name" value="RAD50-INTERACTING PROTEIN 1"/>
    <property type="match status" value="1"/>
</dbReference>
<dbReference type="Pfam" id="PF04437">
    <property type="entry name" value="RINT1_TIP1"/>
    <property type="match status" value="1"/>
</dbReference>
<dbReference type="PANTHER" id="PTHR13520">
    <property type="entry name" value="RAD50-INTERACTING PROTEIN 1 RINT-1"/>
    <property type="match status" value="1"/>
</dbReference>
<name>A0A316U0J2_9BASI</name>
<evidence type="ECO:0000256" key="2">
    <source>
        <dbReference type="SAM" id="MobiDB-lite"/>
    </source>
</evidence>
<dbReference type="InterPro" id="IPR042042">
    <property type="entry name" value="Tip20p_domB"/>
</dbReference>
<reference evidence="3 4" key="1">
    <citation type="journal article" date="2018" name="Mol. Biol. Evol.">
        <title>Broad Genomic Sampling Reveals a Smut Pathogenic Ancestry of the Fungal Clade Ustilaginomycotina.</title>
        <authorList>
            <person name="Kijpornyongpan T."/>
            <person name="Mondo S.J."/>
            <person name="Barry K."/>
            <person name="Sandor L."/>
            <person name="Lee J."/>
            <person name="Lipzen A."/>
            <person name="Pangilinan J."/>
            <person name="LaButti K."/>
            <person name="Hainaut M."/>
            <person name="Henrissat B."/>
            <person name="Grigoriev I.V."/>
            <person name="Spatafora J.W."/>
            <person name="Aime M.C."/>
        </authorList>
    </citation>
    <scope>NUCLEOTIDE SEQUENCE [LARGE SCALE GENOMIC DNA]</scope>
    <source>
        <strain evidence="3 4">MCA 4718</strain>
    </source>
</reference>
<protein>
    <recommendedName>
        <fullName evidence="5">RINT-1 family protein</fullName>
    </recommendedName>
</protein>
<dbReference type="InterPro" id="IPR042044">
    <property type="entry name" value="EXOC6PINT-1/Sec15/Tip20_C_dom2"/>
</dbReference>
<dbReference type="EMBL" id="KZ819336">
    <property type="protein sequence ID" value="PWN18404.1"/>
    <property type="molecule type" value="Genomic_DNA"/>
</dbReference>
<dbReference type="GeneID" id="37014982"/>
<evidence type="ECO:0000313" key="4">
    <source>
        <dbReference type="Proteomes" id="UP000245942"/>
    </source>
</evidence>
<evidence type="ECO:0000313" key="3">
    <source>
        <dbReference type="EMBL" id="PWN18404.1"/>
    </source>
</evidence>
<dbReference type="InterPro" id="IPR007528">
    <property type="entry name" value="RINT1_Tip20"/>
</dbReference>
<dbReference type="GO" id="GO:0060628">
    <property type="term" value="P:regulation of ER to Golgi vesicle-mediated transport"/>
    <property type="evidence" value="ECO:0007669"/>
    <property type="project" value="TreeGrafter"/>
</dbReference>
<accession>A0A316U0J2</accession>
<proteinExistence type="predicted"/>
<dbReference type="GO" id="GO:0006890">
    <property type="term" value="P:retrograde vesicle-mediated transport, Golgi to endoplasmic reticulum"/>
    <property type="evidence" value="ECO:0007669"/>
    <property type="project" value="InterPro"/>
</dbReference>
<feature type="coiled-coil region" evidence="1">
    <location>
        <begin position="58"/>
        <end position="85"/>
    </location>
</feature>
<dbReference type="Gene3D" id="1.20.58.670">
    <property type="entry name" value="Dsl1p vesicle tethering complex, Tip20p subunit, domain D"/>
    <property type="match status" value="1"/>
</dbReference>
<dbReference type="Proteomes" id="UP000245942">
    <property type="component" value="Unassembled WGS sequence"/>
</dbReference>
<dbReference type="Gene3D" id="1.20.58.1420">
    <property type="entry name" value="Dsl1p vesicle tethering complex, Tip20p subunit, domain B"/>
    <property type="match status" value="1"/>
</dbReference>
<dbReference type="RefSeq" id="XP_025345564.1">
    <property type="nucleotide sequence ID" value="XM_025493248.1"/>
</dbReference>
<evidence type="ECO:0000256" key="1">
    <source>
        <dbReference type="SAM" id="Coils"/>
    </source>
</evidence>
<dbReference type="PROSITE" id="PS51386">
    <property type="entry name" value="RINT1_TIP20"/>
    <property type="match status" value="1"/>
</dbReference>
<dbReference type="STRING" id="1684307.A0A316U0J2"/>
<keyword evidence="1" id="KW-0175">Coiled coil</keyword>
<dbReference type="AlphaFoldDB" id="A0A316U0J2"/>
<organism evidence="3 4">
    <name type="scientific">Pseudomicrostroma glucosiphilum</name>
    <dbReference type="NCBI Taxonomy" id="1684307"/>
    <lineage>
        <taxon>Eukaryota</taxon>
        <taxon>Fungi</taxon>
        <taxon>Dikarya</taxon>
        <taxon>Basidiomycota</taxon>
        <taxon>Ustilaginomycotina</taxon>
        <taxon>Exobasidiomycetes</taxon>
        <taxon>Microstromatales</taxon>
        <taxon>Microstromatales incertae sedis</taxon>
        <taxon>Pseudomicrostroma</taxon>
    </lineage>
</organism>
<keyword evidence="4" id="KW-1185">Reference proteome</keyword>
<gene>
    <name evidence="3" type="ORF">BCV69DRAFT_285029</name>
</gene>
<dbReference type="GO" id="GO:0070939">
    <property type="term" value="C:Dsl1/NZR complex"/>
    <property type="evidence" value="ECO:0007669"/>
    <property type="project" value="InterPro"/>
</dbReference>
<feature type="region of interest" description="Disordered" evidence="2">
    <location>
        <begin position="511"/>
        <end position="534"/>
    </location>
</feature>
<evidence type="ECO:0008006" key="5">
    <source>
        <dbReference type="Google" id="ProtNLM"/>
    </source>
</evidence>
<sequence length="982" mass="106679">MESHHSTFSPHDVFASTSKVDLSQLPLQLSPPSQSDLRAHVLSHPLLSTRLPSSSALAAHIEALQKQLTNDRAQLEAARDAARKELLTTSQSLAKIRQSLDILPAEIEDVGDAIDSIARSLGETDATQTGDLPLRATLKKHEDAITSFRSARDYFAILGKAQQLWEAALSTSSSSSSKPSTIAGDPQLDALAELSHICQFAASLSLPSSQSQASQLRFLPFLQSKLQETYATLLDRRSKALRDALAKAEWPPLSAEQAQAQGKMVRTPESILDSVEVRAACTALVALQIVGGSLKLAPLPSCLQTEQSDLAQEGTRGPHLPSPGEESYVPLLATALLVEPYLLRFRYHFDSSRSTNRLDKPEWYLDHMLALIKSLLPLFAASSTLGAAVKLNGAALRRYGKHATQPEADLIHVLLAPLKSKVEASVPLLLAQGESTAIFTHTISALTTFDADLQELLGDVGLPYLKPIRMAEDILTKEEWFTSWVQGEKINAEEALDSFLEDGDAWTISTGDSLETSADGGSEPARAESVSARESKSTLSSRSLVLLLQSLTNTYTPLPLLSHRLQFLALIQLPLLRSYAQRLTRSLEAFESLSSAFARAIPGGIEHTSSGALVNTETDMVRGLRGLNRLLKAYLSALHVREEVGKWKESSFFLDMSEGVLSSEAGMKLLLGKREEAEWSELDGESLGGLIRKGLRGSSSAARQDRSAGKPAVAVSSVWDEVIERYEEILERASGGMKKLVVAEVAENLKGYAQMSWTDNTSPLDNQGDDATSIPTPLLLPALTTLHTHLSHLLNNLPTTRCIPAYRAIASELSSQIVQRVVIAGGSKRFSLAGAHRFLLDYEEGWLSVLSQLQRQATASGPTSTRLRVELTGLGYTPSAPWRQVRDVALLLSLPTEASAAATAPATAPATASSEAGTESGASQRWYDWTLSRAVGVLFEEDALRGRVGEEKLRRDLRLASWDEVGREKLRAVLRRRVDCAR</sequence>